<organism evidence="7 8">
    <name type="scientific">Azoarcus indigens</name>
    <dbReference type="NCBI Taxonomy" id="29545"/>
    <lineage>
        <taxon>Bacteria</taxon>
        <taxon>Pseudomonadati</taxon>
        <taxon>Pseudomonadota</taxon>
        <taxon>Betaproteobacteria</taxon>
        <taxon>Rhodocyclales</taxon>
        <taxon>Zoogloeaceae</taxon>
        <taxon>Azoarcus</taxon>
    </lineage>
</organism>
<reference evidence="7 8" key="1">
    <citation type="submission" date="2019-03" db="EMBL/GenBank/DDBJ databases">
        <title>Genomic Encyclopedia of Type Strains, Phase IV (KMG-IV): sequencing the most valuable type-strain genomes for metagenomic binning, comparative biology and taxonomic classification.</title>
        <authorList>
            <person name="Goeker M."/>
        </authorList>
    </citation>
    <scope>NUCLEOTIDE SEQUENCE [LARGE SCALE GENOMIC DNA]</scope>
    <source>
        <strain evidence="7 8">DSM 12121</strain>
    </source>
</reference>
<dbReference type="SUPFAM" id="SSF53955">
    <property type="entry name" value="Lysozyme-like"/>
    <property type="match status" value="1"/>
</dbReference>
<dbReference type="InterPro" id="IPR023347">
    <property type="entry name" value="Lysozyme_dom_sf"/>
</dbReference>
<dbReference type="GO" id="GO:0042742">
    <property type="term" value="P:defense response to bacterium"/>
    <property type="evidence" value="ECO:0007669"/>
    <property type="project" value="UniProtKB-KW"/>
</dbReference>
<evidence type="ECO:0000256" key="3">
    <source>
        <dbReference type="ARBA" id="ARBA00022638"/>
    </source>
</evidence>
<keyword evidence="8" id="KW-1185">Reference proteome</keyword>
<dbReference type="AlphaFoldDB" id="A0A4R6DVC0"/>
<dbReference type="PANTHER" id="PTHR38107">
    <property type="match status" value="1"/>
</dbReference>
<evidence type="ECO:0000256" key="5">
    <source>
        <dbReference type="ARBA" id="ARBA00023295"/>
    </source>
</evidence>
<comment type="catalytic activity">
    <reaction evidence="1 6">
        <text>Hydrolysis of (1-&gt;4)-beta-linkages between N-acetylmuramic acid and N-acetyl-D-glucosamine residues in a peptidoglycan and between N-acetyl-D-glucosamine residues in chitodextrins.</text>
        <dbReference type="EC" id="3.2.1.17"/>
    </reaction>
</comment>
<dbReference type="Proteomes" id="UP000295129">
    <property type="component" value="Unassembled WGS sequence"/>
</dbReference>
<keyword evidence="2 6" id="KW-0929">Antimicrobial</keyword>
<keyword evidence="5 6" id="KW-0326">Glycosidase</keyword>
<proteinExistence type="inferred from homology"/>
<keyword evidence="3 6" id="KW-0081">Bacteriolytic enzyme</keyword>
<dbReference type="GO" id="GO:0031640">
    <property type="term" value="P:killing of cells of another organism"/>
    <property type="evidence" value="ECO:0007669"/>
    <property type="project" value="UniProtKB-KW"/>
</dbReference>
<gene>
    <name evidence="7" type="ORF">C7389_11221</name>
</gene>
<evidence type="ECO:0000256" key="2">
    <source>
        <dbReference type="ARBA" id="ARBA00022529"/>
    </source>
</evidence>
<dbReference type="Gene3D" id="1.10.530.40">
    <property type="match status" value="1"/>
</dbReference>
<accession>A0A4R6DVC0</accession>
<dbReference type="HAMAP" id="MF_04110">
    <property type="entry name" value="ENDOLYSIN_T4"/>
    <property type="match status" value="1"/>
</dbReference>
<dbReference type="EC" id="3.2.1.17" evidence="6"/>
<dbReference type="GO" id="GO:0016998">
    <property type="term" value="P:cell wall macromolecule catabolic process"/>
    <property type="evidence" value="ECO:0007669"/>
    <property type="project" value="InterPro"/>
</dbReference>
<dbReference type="GO" id="GO:0003796">
    <property type="term" value="F:lysozyme activity"/>
    <property type="evidence" value="ECO:0007669"/>
    <property type="project" value="UniProtKB-EC"/>
</dbReference>
<keyword evidence="4 6" id="KW-0378">Hydrolase</keyword>
<sequence>MIGGGMEKTMSKARIAVAALSLSAVGFVGIALKEDYRGTAYVPVKGDVPTIGFGSTKGVQMGDTITPPKALTWAMRDVQTFEGDLKRCVAVPLFQHEYDAYVSFAYNVGGGAFCGSTLVRKLNAGDYEGACGELRRWVYSGGRKVQGLVNRREQEYQACMGLSRAEGGR</sequence>
<protein>
    <recommendedName>
        <fullName evidence="6">Lysozyme</fullName>
        <ecNumber evidence="6">3.2.1.17</ecNumber>
    </recommendedName>
</protein>
<evidence type="ECO:0000256" key="1">
    <source>
        <dbReference type="ARBA" id="ARBA00000632"/>
    </source>
</evidence>
<dbReference type="InterPro" id="IPR023346">
    <property type="entry name" value="Lysozyme-like_dom_sf"/>
</dbReference>
<dbReference type="InterPro" id="IPR051018">
    <property type="entry name" value="Bacteriophage_GH24"/>
</dbReference>
<comment type="caution">
    <text evidence="7">The sequence shown here is derived from an EMBL/GenBank/DDBJ whole genome shotgun (WGS) entry which is preliminary data.</text>
</comment>
<dbReference type="InterPro" id="IPR002196">
    <property type="entry name" value="Glyco_hydro_24"/>
</dbReference>
<dbReference type="PANTHER" id="PTHR38107:SF3">
    <property type="entry name" value="LYSOZYME RRRD-RELATED"/>
    <property type="match status" value="1"/>
</dbReference>
<dbReference type="InterPro" id="IPR034690">
    <property type="entry name" value="Endolysin_T4_type"/>
</dbReference>
<evidence type="ECO:0000256" key="4">
    <source>
        <dbReference type="ARBA" id="ARBA00022801"/>
    </source>
</evidence>
<dbReference type="GO" id="GO:0009253">
    <property type="term" value="P:peptidoglycan catabolic process"/>
    <property type="evidence" value="ECO:0007669"/>
    <property type="project" value="InterPro"/>
</dbReference>
<name>A0A4R6DVC0_9RHOO</name>
<evidence type="ECO:0000313" key="8">
    <source>
        <dbReference type="Proteomes" id="UP000295129"/>
    </source>
</evidence>
<dbReference type="CDD" id="cd16901">
    <property type="entry name" value="lyz_P1"/>
    <property type="match status" value="1"/>
</dbReference>
<evidence type="ECO:0000313" key="7">
    <source>
        <dbReference type="EMBL" id="TDN49170.1"/>
    </source>
</evidence>
<evidence type="ECO:0000256" key="6">
    <source>
        <dbReference type="RuleBase" id="RU003788"/>
    </source>
</evidence>
<comment type="similarity">
    <text evidence="6">Belongs to the glycosyl hydrolase 24 family.</text>
</comment>
<dbReference type="Pfam" id="PF00959">
    <property type="entry name" value="Phage_lysozyme"/>
    <property type="match status" value="1"/>
</dbReference>
<dbReference type="EMBL" id="SNVV01000012">
    <property type="protein sequence ID" value="TDN49170.1"/>
    <property type="molecule type" value="Genomic_DNA"/>
</dbReference>